<dbReference type="AlphaFoldDB" id="A0A1I7Y770"/>
<protein>
    <submittedName>
        <fullName evidence="4">Tektin</fullName>
    </submittedName>
</protein>
<sequence length="275" mass="31545">AQRPLELRPDNAEKERTMAQEKCARRRDQLDECIKAASEAMVKIMDQLKIKNSIPANRLDQLDFFDQELSRIGPGDLQTLESWHQTAKKQLMNLEEAVKKLTDDEKTQDQNENNNVQIESGKLVVEMELVIDSARWFVAKMENAKKRHQQTNIFHSRYYGNETFGTQQQRSDSTDNGYRSADSTGQTRDLTTSGGQQWMELTTSDRREQGQTPIRLQNTETPRDIETDSPDQTQTDHQVICVAEPQGTPKEAPGRMLTATTQVLNKDRQDYEEIA</sequence>
<evidence type="ECO:0000256" key="1">
    <source>
        <dbReference type="SAM" id="Coils"/>
    </source>
</evidence>
<keyword evidence="1" id="KW-0175">Coiled coil</keyword>
<feature type="compositionally biased region" description="Polar residues" evidence="2">
    <location>
        <begin position="165"/>
        <end position="202"/>
    </location>
</feature>
<feature type="coiled-coil region" evidence="1">
    <location>
        <begin position="77"/>
        <end position="111"/>
    </location>
</feature>
<feature type="region of interest" description="Disordered" evidence="2">
    <location>
        <begin position="1"/>
        <end position="20"/>
    </location>
</feature>
<reference evidence="4" key="1">
    <citation type="submission" date="2016-11" db="UniProtKB">
        <authorList>
            <consortium name="WormBaseParasite"/>
        </authorList>
    </citation>
    <scope>IDENTIFICATION</scope>
</reference>
<feature type="compositionally biased region" description="Polar residues" evidence="2">
    <location>
        <begin position="210"/>
        <end position="220"/>
    </location>
</feature>
<feature type="compositionally biased region" description="Basic and acidic residues" evidence="2">
    <location>
        <begin position="265"/>
        <end position="275"/>
    </location>
</feature>
<evidence type="ECO:0000256" key="2">
    <source>
        <dbReference type="SAM" id="MobiDB-lite"/>
    </source>
</evidence>
<dbReference type="Proteomes" id="UP000095287">
    <property type="component" value="Unplaced"/>
</dbReference>
<name>A0A1I7Y770_9BILA</name>
<accession>A0A1I7Y770</accession>
<dbReference type="WBParaSite" id="L893_g13320.t1">
    <property type="protein sequence ID" value="L893_g13320.t1"/>
    <property type="gene ID" value="L893_g13320"/>
</dbReference>
<proteinExistence type="predicted"/>
<feature type="region of interest" description="Disordered" evidence="2">
    <location>
        <begin position="165"/>
        <end position="275"/>
    </location>
</feature>
<organism evidence="3 4">
    <name type="scientific">Steinernema glaseri</name>
    <dbReference type="NCBI Taxonomy" id="37863"/>
    <lineage>
        <taxon>Eukaryota</taxon>
        <taxon>Metazoa</taxon>
        <taxon>Ecdysozoa</taxon>
        <taxon>Nematoda</taxon>
        <taxon>Chromadorea</taxon>
        <taxon>Rhabditida</taxon>
        <taxon>Tylenchina</taxon>
        <taxon>Panagrolaimomorpha</taxon>
        <taxon>Strongyloidoidea</taxon>
        <taxon>Steinernematidae</taxon>
        <taxon>Steinernema</taxon>
    </lineage>
</organism>
<keyword evidence="3" id="KW-1185">Reference proteome</keyword>
<evidence type="ECO:0000313" key="4">
    <source>
        <dbReference type="WBParaSite" id="L893_g13320.t1"/>
    </source>
</evidence>
<evidence type="ECO:0000313" key="3">
    <source>
        <dbReference type="Proteomes" id="UP000095287"/>
    </source>
</evidence>